<feature type="region of interest" description="Disordered" evidence="1">
    <location>
        <begin position="122"/>
        <end position="156"/>
    </location>
</feature>
<dbReference type="AlphaFoldDB" id="A0A1Y1U9F5"/>
<evidence type="ECO:0000256" key="1">
    <source>
        <dbReference type="SAM" id="MobiDB-lite"/>
    </source>
</evidence>
<organism evidence="2 3">
    <name type="scientific">Kockovaella imperatae</name>
    <dbReference type="NCBI Taxonomy" id="4999"/>
    <lineage>
        <taxon>Eukaryota</taxon>
        <taxon>Fungi</taxon>
        <taxon>Dikarya</taxon>
        <taxon>Basidiomycota</taxon>
        <taxon>Agaricomycotina</taxon>
        <taxon>Tremellomycetes</taxon>
        <taxon>Tremellales</taxon>
        <taxon>Cuniculitremaceae</taxon>
        <taxon>Kockovaella</taxon>
    </lineage>
</organism>
<dbReference type="GeneID" id="33553877"/>
<name>A0A1Y1U9F5_9TREE</name>
<feature type="compositionally biased region" description="Basic and acidic residues" evidence="1">
    <location>
        <begin position="143"/>
        <end position="156"/>
    </location>
</feature>
<dbReference type="Proteomes" id="UP000193218">
    <property type="component" value="Unassembled WGS sequence"/>
</dbReference>
<sequence>MSSALTSSLHVPNSFAPSHCGLELCEDLASEGYDSEEYDEMGELSDSPSSHPSISRPSTPLDIAIRSSSAPRRVRSHTHSASPPNTDHFTLAVKAERILGLTPGTLAHAKACLENARDEVKRTSQEQSPPPIDFNTMHASFSDSEREKVEKGGMRGKFDRAKKAMSVALPARMPSVVVGAGGKEEEERREKRRRAVDGVIYWQKMVEKLEQEQAAARQTARRR</sequence>
<feature type="compositionally biased region" description="Low complexity" evidence="1">
    <location>
        <begin position="45"/>
        <end position="60"/>
    </location>
</feature>
<proteinExistence type="predicted"/>
<accession>A0A1Y1U9F5</accession>
<reference evidence="2 3" key="1">
    <citation type="submission" date="2017-03" db="EMBL/GenBank/DDBJ databases">
        <title>Widespread Adenine N6-methylation of Active Genes in Fungi.</title>
        <authorList>
            <consortium name="DOE Joint Genome Institute"/>
            <person name="Mondo S.J."/>
            <person name="Dannebaum R.O."/>
            <person name="Kuo R.C."/>
            <person name="Louie K.B."/>
            <person name="Bewick A.J."/>
            <person name="Labutti K."/>
            <person name="Haridas S."/>
            <person name="Kuo A."/>
            <person name="Salamov A."/>
            <person name="Ahrendt S.R."/>
            <person name="Lau R."/>
            <person name="Bowen B.P."/>
            <person name="Lipzen A."/>
            <person name="Sullivan W."/>
            <person name="Andreopoulos W.B."/>
            <person name="Clum A."/>
            <person name="Lindquist E."/>
            <person name="Daum C."/>
            <person name="Northen T.R."/>
            <person name="Ramamoorthy G."/>
            <person name="Schmitz R.J."/>
            <person name="Gryganskyi A."/>
            <person name="Culley D."/>
            <person name="Magnuson J."/>
            <person name="James T.Y."/>
            <person name="O'Malley M.A."/>
            <person name="Stajich J.E."/>
            <person name="Spatafora J.W."/>
            <person name="Visel A."/>
            <person name="Grigoriev I.V."/>
        </authorList>
    </citation>
    <scope>NUCLEOTIDE SEQUENCE [LARGE SCALE GENOMIC DNA]</scope>
    <source>
        <strain evidence="2 3">NRRL Y-17943</strain>
    </source>
</reference>
<dbReference type="RefSeq" id="XP_021868415.1">
    <property type="nucleotide sequence ID" value="XM_022012069.1"/>
</dbReference>
<protein>
    <submittedName>
        <fullName evidence="2">Uncharacterized protein</fullName>
    </submittedName>
</protein>
<gene>
    <name evidence="2" type="ORF">BD324DRAFT_166569</name>
</gene>
<dbReference type="OrthoDB" id="2564921at2759"/>
<feature type="region of interest" description="Disordered" evidence="1">
    <location>
        <begin position="31"/>
        <end position="87"/>
    </location>
</feature>
<dbReference type="EMBL" id="NBSH01000015">
    <property type="protein sequence ID" value="ORX34137.1"/>
    <property type="molecule type" value="Genomic_DNA"/>
</dbReference>
<comment type="caution">
    <text evidence="2">The sequence shown here is derived from an EMBL/GenBank/DDBJ whole genome shotgun (WGS) entry which is preliminary data.</text>
</comment>
<evidence type="ECO:0000313" key="3">
    <source>
        <dbReference type="Proteomes" id="UP000193218"/>
    </source>
</evidence>
<evidence type="ECO:0000313" key="2">
    <source>
        <dbReference type="EMBL" id="ORX34137.1"/>
    </source>
</evidence>
<keyword evidence="3" id="KW-1185">Reference proteome</keyword>
<feature type="compositionally biased region" description="Acidic residues" evidence="1">
    <location>
        <begin position="31"/>
        <end position="43"/>
    </location>
</feature>
<dbReference type="InParanoid" id="A0A1Y1U9F5"/>